<dbReference type="PROSITE" id="PS51106">
    <property type="entry name" value="PTS_EIIC_TYPE_4"/>
    <property type="match status" value="1"/>
</dbReference>
<comment type="subcellular location">
    <subcellularLocation>
        <location evidence="1">Cell membrane</location>
        <topology evidence="1">Multi-pass membrane protein</topology>
    </subcellularLocation>
</comment>
<organism evidence="10 11">
    <name type="scientific">Virgibacillus pantothenticus</name>
    <dbReference type="NCBI Taxonomy" id="1473"/>
    <lineage>
        <taxon>Bacteria</taxon>
        <taxon>Bacillati</taxon>
        <taxon>Bacillota</taxon>
        <taxon>Bacilli</taxon>
        <taxon>Bacillales</taxon>
        <taxon>Bacillaceae</taxon>
        <taxon>Virgibacillus</taxon>
    </lineage>
</organism>
<keyword evidence="7 9" id="KW-1133">Transmembrane helix</keyword>
<feature type="transmembrane region" description="Helical" evidence="9">
    <location>
        <begin position="188"/>
        <end position="209"/>
    </location>
</feature>
<dbReference type="Proteomes" id="UP000036780">
    <property type="component" value="Unassembled WGS sequence"/>
</dbReference>
<dbReference type="GeneID" id="66869519"/>
<evidence type="ECO:0000313" key="10">
    <source>
        <dbReference type="EMBL" id="KNE21810.1"/>
    </source>
</evidence>
<feature type="transmembrane region" description="Helical" evidence="9">
    <location>
        <begin position="148"/>
        <end position="168"/>
    </location>
</feature>
<dbReference type="EMBL" id="LGTO01000004">
    <property type="protein sequence ID" value="KNE21810.1"/>
    <property type="molecule type" value="Genomic_DNA"/>
</dbReference>
<feature type="transmembrane region" description="Helical" evidence="9">
    <location>
        <begin position="42"/>
        <end position="69"/>
    </location>
</feature>
<keyword evidence="6 9" id="KW-0812">Transmembrane</keyword>
<evidence type="ECO:0000256" key="9">
    <source>
        <dbReference type="SAM" id="Phobius"/>
    </source>
</evidence>
<feature type="transmembrane region" description="Helical" evidence="9">
    <location>
        <begin position="216"/>
        <end position="245"/>
    </location>
</feature>
<keyword evidence="11" id="KW-1185">Reference proteome</keyword>
<keyword evidence="3" id="KW-1003">Cell membrane</keyword>
<keyword evidence="5" id="KW-0598">Phosphotransferase system</keyword>
<dbReference type="Pfam" id="PF03609">
    <property type="entry name" value="EII-Sor"/>
    <property type="match status" value="1"/>
</dbReference>
<evidence type="ECO:0000256" key="7">
    <source>
        <dbReference type="ARBA" id="ARBA00022989"/>
    </source>
</evidence>
<evidence type="ECO:0000313" key="11">
    <source>
        <dbReference type="Proteomes" id="UP000036780"/>
    </source>
</evidence>
<evidence type="ECO:0000256" key="2">
    <source>
        <dbReference type="ARBA" id="ARBA00022448"/>
    </source>
</evidence>
<evidence type="ECO:0000256" key="8">
    <source>
        <dbReference type="ARBA" id="ARBA00023136"/>
    </source>
</evidence>
<keyword evidence="4" id="KW-0762">Sugar transport</keyword>
<dbReference type="GO" id="GO:0005886">
    <property type="term" value="C:plasma membrane"/>
    <property type="evidence" value="ECO:0007669"/>
    <property type="project" value="UniProtKB-SubCell"/>
</dbReference>
<dbReference type="AlphaFoldDB" id="A0A0L0QSX3"/>
<dbReference type="PATRIC" id="fig|1473.5.peg.3529"/>
<comment type="caution">
    <text evidence="10">The sequence shown here is derived from an EMBL/GenBank/DDBJ whole genome shotgun (WGS) entry which is preliminary data.</text>
</comment>
<evidence type="ECO:0000256" key="4">
    <source>
        <dbReference type="ARBA" id="ARBA00022597"/>
    </source>
</evidence>
<dbReference type="PANTHER" id="PTHR32502:SF8">
    <property type="entry name" value="N-ACETYLGALACTOSAMINE PERMEASE IIC COMPONENT 1"/>
    <property type="match status" value="1"/>
</dbReference>
<evidence type="ECO:0000256" key="3">
    <source>
        <dbReference type="ARBA" id="ARBA00022475"/>
    </source>
</evidence>
<name>A0A0L0QSX3_VIRPA</name>
<dbReference type="InterPro" id="IPR004700">
    <property type="entry name" value="PTS_IIC_man"/>
</dbReference>
<dbReference type="InterPro" id="IPR050303">
    <property type="entry name" value="GatZ_KbaZ_carbometab"/>
</dbReference>
<reference evidence="11" key="1">
    <citation type="submission" date="2015-07" db="EMBL/GenBank/DDBJ databases">
        <title>Fjat-10053 dsm26.</title>
        <authorList>
            <person name="Liu B."/>
            <person name="Wang J."/>
            <person name="Zhu Y."/>
            <person name="Liu G."/>
            <person name="Chen Q."/>
            <person name="Chen Z."/>
            <person name="Lan J."/>
            <person name="Che J."/>
            <person name="Ge C."/>
            <person name="Shi H."/>
            <person name="Pan Z."/>
            <person name="Liu X."/>
        </authorList>
    </citation>
    <scope>NUCLEOTIDE SEQUENCE [LARGE SCALE GENOMIC DNA]</scope>
    <source>
        <strain evidence="11">DSM 26</strain>
    </source>
</reference>
<evidence type="ECO:0000256" key="6">
    <source>
        <dbReference type="ARBA" id="ARBA00022692"/>
    </source>
</evidence>
<evidence type="ECO:0000256" key="1">
    <source>
        <dbReference type="ARBA" id="ARBA00004651"/>
    </source>
</evidence>
<dbReference type="RefSeq" id="WP_050350088.1">
    <property type="nucleotide sequence ID" value="NZ_CP073011.1"/>
</dbReference>
<feature type="transmembrane region" description="Helical" evidence="9">
    <location>
        <begin position="103"/>
        <end position="127"/>
    </location>
</feature>
<evidence type="ECO:0008006" key="12">
    <source>
        <dbReference type="Google" id="ProtNLM"/>
    </source>
</evidence>
<keyword evidence="2" id="KW-0813">Transport</keyword>
<protein>
    <recommendedName>
        <fullName evidence="12">PTS sugar transporter subunit IIC</fullName>
    </recommendedName>
</protein>
<proteinExistence type="predicted"/>
<sequence>MDLVLLIQALLIGIFCYLGSISSPWLMGVTGGYYVLGRPLVAGLIIGLILGDVHTGVILGVAVQAAFIATITTGGTQNSEITYAAYGGIALGILSNADTGVAVTLSVGIGTLGLILHNLLMILNSVWNKRTEKAASEGNEKRIIYNNAVYPQIVNFIFRVVPVTLAVYFGQGFITKVLDIIPKDVTQIMTVLGGLLPALGIALLMNLLIKESTQFIFFLTGFVIIVFFTDSMIALTVFGILIAYLTFISLGKSQIEDDDGVI</sequence>
<evidence type="ECO:0000256" key="5">
    <source>
        <dbReference type="ARBA" id="ARBA00022683"/>
    </source>
</evidence>
<keyword evidence="8 9" id="KW-0472">Membrane</keyword>
<dbReference type="OrthoDB" id="7058816at2"/>
<dbReference type="PANTHER" id="PTHR32502">
    <property type="entry name" value="N-ACETYLGALACTOSAMINE PERMEASE II COMPONENT-RELATED"/>
    <property type="match status" value="1"/>
</dbReference>
<dbReference type="GO" id="GO:0009401">
    <property type="term" value="P:phosphoenolpyruvate-dependent sugar phosphotransferase system"/>
    <property type="evidence" value="ECO:0007669"/>
    <property type="project" value="UniProtKB-KW"/>
</dbReference>
<accession>A0A0L0QSX3</accession>
<gene>
    <name evidence="10" type="ORF">AFK71_03050</name>
</gene>